<evidence type="ECO:0000313" key="2">
    <source>
        <dbReference type="Proteomes" id="UP001642720"/>
    </source>
</evidence>
<dbReference type="Proteomes" id="UP001642720">
    <property type="component" value="Unassembled WGS sequence"/>
</dbReference>
<gene>
    <name evidence="1" type="ORF">CCMA1212_007442</name>
</gene>
<reference evidence="1 2" key="1">
    <citation type="submission" date="2018-01" db="EMBL/GenBank/DDBJ databases">
        <title>Genome characterization of the sugarcane-associated fungus Trichoderma ghanense CCMA-1212 and their application in lignocelulose bioconversion.</title>
        <authorList>
            <person name="Steindorff A.S."/>
            <person name="Mendes T.D."/>
            <person name="Vilela E.S.D."/>
            <person name="Rodrigues D.S."/>
            <person name="Formighieri E.F."/>
            <person name="Melo I.S."/>
            <person name="Favaro L.C.L."/>
        </authorList>
    </citation>
    <scope>NUCLEOTIDE SEQUENCE [LARGE SCALE GENOMIC DNA]</scope>
    <source>
        <strain evidence="1 2">CCMA-1212</strain>
    </source>
</reference>
<organism evidence="1 2">
    <name type="scientific">Trichoderma ghanense</name>
    <dbReference type="NCBI Taxonomy" id="65468"/>
    <lineage>
        <taxon>Eukaryota</taxon>
        <taxon>Fungi</taxon>
        <taxon>Dikarya</taxon>
        <taxon>Ascomycota</taxon>
        <taxon>Pezizomycotina</taxon>
        <taxon>Sordariomycetes</taxon>
        <taxon>Hypocreomycetidae</taxon>
        <taxon>Hypocreales</taxon>
        <taxon>Hypocreaceae</taxon>
        <taxon>Trichoderma</taxon>
    </lineage>
</organism>
<dbReference type="GeneID" id="300579060"/>
<evidence type="ECO:0000313" key="1">
    <source>
        <dbReference type="EMBL" id="TFB00789.1"/>
    </source>
</evidence>
<accession>A0ABY2GXX5</accession>
<protein>
    <submittedName>
        <fullName evidence="1">Uncharacterized protein</fullName>
    </submittedName>
</protein>
<keyword evidence="2" id="KW-1185">Reference proteome</keyword>
<sequence>MCWRTAWSERPREVQQGMRNVVLLDNLVKSDEAELSNLGPAVDVANQVAQLLLAGAVPPGRPPEH</sequence>
<comment type="caution">
    <text evidence="1">The sequence shown here is derived from an EMBL/GenBank/DDBJ whole genome shotgun (WGS) entry which is preliminary data.</text>
</comment>
<proteinExistence type="predicted"/>
<dbReference type="RefSeq" id="XP_073556990.1">
    <property type="nucleotide sequence ID" value="XM_073704610.1"/>
</dbReference>
<dbReference type="EMBL" id="PPTA01000010">
    <property type="protein sequence ID" value="TFB00789.1"/>
    <property type="molecule type" value="Genomic_DNA"/>
</dbReference>
<name>A0ABY2GXX5_9HYPO</name>